<keyword evidence="8 11" id="KW-0067">ATP-binding</keyword>
<keyword evidence="5 11" id="KW-0808">Transferase</keyword>
<evidence type="ECO:0000256" key="3">
    <source>
        <dbReference type="ARBA" id="ARBA00012154"/>
    </source>
</evidence>
<keyword evidence="11" id="KW-0479">Metal-binding</keyword>
<evidence type="ECO:0000256" key="7">
    <source>
        <dbReference type="ARBA" id="ARBA00022777"/>
    </source>
</evidence>
<sequence length="167" mass="19387">MKVFLVGPMGTGKSTTGKNLSEELDYDFCDTDKLIEKAERRKIKDIFEQNGEDYFRQKESKALDETKTLQNVVIATGGGIVEREENRLFLECEDKVIFLDSSPERQYERTKDSKKRPLLNDGDGLEILKKLYEKRINFYEAVSKKKISMDNLSTDEILKKIIDFLDE</sequence>
<feature type="binding site" evidence="11">
    <location>
        <position position="135"/>
    </location>
    <ligand>
        <name>substrate</name>
    </ligand>
</feature>
<dbReference type="EMBL" id="GU567952">
    <property type="protein sequence ID" value="ADI21382.1"/>
    <property type="molecule type" value="Genomic_DNA"/>
</dbReference>
<dbReference type="GO" id="GO:0000287">
    <property type="term" value="F:magnesium ion binding"/>
    <property type="evidence" value="ECO:0007669"/>
    <property type="project" value="UniProtKB-UniRule"/>
</dbReference>
<evidence type="ECO:0000256" key="9">
    <source>
        <dbReference type="ARBA" id="ARBA00023141"/>
    </source>
</evidence>
<organism evidence="12">
    <name type="scientific">uncultured gamma proteobacterium HF0010_20H22</name>
    <dbReference type="NCBI Taxonomy" id="723562"/>
    <lineage>
        <taxon>Bacteria</taxon>
        <taxon>Pseudomonadati</taxon>
        <taxon>Pseudomonadota</taxon>
        <taxon>Gammaproteobacteria</taxon>
        <taxon>environmental samples</taxon>
    </lineage>
</organism>
<comment type="subcellular location">
    <subcellularLocation>
        <location evidence="11">Cytoplasm</location>
    </subcellularLocation>
</comment>
<dbReference type="GO" id="GO:0009423">
    <property type="term" value="P:chorismate biosynthetic process"/>
    <property type="evidence" value="ECO:0007669"/>
    <property type="project" value="UniProtKB-UniRule"/>
</dbReference>
<protein>
    <recommendedName>
        <fullName evidence="3 11">Shikimate kinase</fullName>
        <shortName evidence="11">SK</shortName>
        <ecNumber evidence="3 11">2.7.1.71</ecNumber>
    </recommendedName>
</protein>
<dbReference type="InterPro" id="IPR031322">
    <property type="entry name" value="Shikimate/glucono_kinase"/>
</dbReference>
<keyword evidence="4 11" id="KW-0028">Amino-acid biosynthesis</keyword>
<evidence type="ECO:0000256" key="11">
    <source>
        <dbReference type="HAMAP-Rule" id="MF_00109"/>
    </source>
</evidence>
<dbReference type="HAMAP" id="MF_00109">
    <property type="entry name" value="Shikimate_kinase"/>
    <property type="match status" value="1"/>
</dbReference>
<evidence type="ECO:0000256" key="4">
    <source>
        <dbReference type="ARBA" id="ARBA00022605"/>
    </source>
</evidence>
<dbReference type="GO" id="GO:0005829">
    <property type="term" value="C:cytosol"/>
    <property type="evidence" value="ECO:0007669"/>
    <property type="project" value="TreeGrafter"/>
</dbReference>
<evidence type="ECO:0000256" key="10">
    <source>
        <dbReference type="ARBA" id="ARBA00048567"/>
    </source>
</evidence>
<dbReference type="SUPFAM" id="SSF52540">
    <property type="entry name" value="P-loop containing nucleoside triphosphate hydrolases"/>
    <property type="match status" value="1"/>
</dbReference>
<dbReference type="UniPathway" id="UPA00053">
    <property type="reaction ID" value="UER00088"/>
</dbReference>
<feature type="binding site" evidence="11">
    <location>
        <position position="78"/>
    </location>
    <ligand>
        <name>substrate</name>
    </ligand>
</feature>
<evidence type="ECO:0000256" key="1">
    <source>
        <dbReference type="ARBA" id="ARBA00004842"/>
    </source>
</evidence>
<comment type="catalytic activity">
    <reaction evidence="10 11">
        <text>shikimate + ATP = 3-phosphoshikimate + ADP + H(+)</text>
        <dbReference type="Rhea" id="RHEA:13121"/>
        <dbReference type="ChEBI" id="CHEBI:15378"/>
        <dbReference type="ChEBI" id="CHEBI:30616"/>
        <dbReference type="ChEBI" id="CHEBI:36208"/>
        <dbReference type="ChEBI" id="CHEBI:145989"/>
        <dbReference type="ChEBI" id="CHEBI:456216"/>
        <dbReference type="EC" id="2.7.1.71"/>
    </reaction>
</comment>
<keyword evidence="7 11" id="KW-0418">Kinase</keyword>
<comment type="caution">
    <text evidence="11">Lacks conserved residue(s) required for the propagation of feature annotation.</text>
</comment>
<comment type="similarity">
    <text evidence="2 11">Belongs to the shikimate kinase family.</text>
</comment>
<name>E7C1Q8_9GAMM</name>
<feature type="binding site" evidence="11">
    <location>
        <begin position="10"/>
        <end position="15"/>
    </location>
    <ligand>
        <name>ATP</name>
        <dbReference type="ChEBI" id="CHEBI:30616"/>
    </ligand>
</feature>
<feature type="binding site" evidence="11">
    <location>
        <position position="56"/>
    </location>
    <ligand>
        <name>substrate</name>
    </ligand>
</feature>
<dbReference type="PANTHER" id="PTHR21087:SF16">
    <property type="entry name" value="SHIKIMATE KINASE 1, CHLOROPLASTIC"/>
    <property type="match status" value="1"/>
</dbReference>
<dbReference type="PRINTS" id="PR01100">
    <property type="entry name" value="SHIKIMTKNASE"/>
</dbReference>
<evidence type="ECO:0000256" key="6">
    <source>
        <dbReference type="ARBA" id="ARBA00022741"/>
    </source>
</evidence>
<dbReference type="InterPro" id="IPR023000">
    <property type="entry name" value="Shikimate_kinase_CS"/>
</dbReference>
<feature type="binding site" evidence="11">
    <location>
        <position position="116"/>
    </location>
    <ligand>
        <name>ATP</name>
        <dbReference type="ChEBI" id="CHEBI:30616"/>
    </ligand>
</feature>
<dbReference type="InterPro" id="IPR027417">
    <property type="entry name" value="P-loop_NTPase"/>
</dbReference>
<proteinExistence type="inferred from homology"/>
<accession>E7C1Q8</accession>
<comment type="subunit">
    <text evidence="11">Monomer.</text>
</comment>
<reference evidence="12" key="1">
    <citation type="submission" date="2010-01" db="EMBL/GenBank/DDBJ databases">
        <title>Genome fragments of uncultured bacteria from the North Pacific subtropical Gyre.</title>
        <authorList>
            <person name="Pham V.D."/>
            <person name="Delong E.F."/>
        </authorList>
    </citation>
    <scope>NUCLEOTIDE SEQUENCE</scope>
</reference>
<dbReference type="EC" id="2.7.1.71" evidence="3 11"/>
<dbReference type="PANTHER" id="PTHR21087">
    <property type="entry name" value="SHIKIMATE KINASE"/>
    <property type="match status" value="1"/>
</dbReference>
<dbReference type="GO" id="GO:0009073">
    <property type="term" value="P:aromatic amino acid family biosynthetic process"/>
    <property type="evidence" value="ECO:0007669"/>
    <property type="project" value="UniProtKB-KW"/>
</dbReference>
<dbReference type="CDD" id="cd00464">
    <property type="entry name" value="SK"/>
    <property type="match status" value="1"/>
</dbReference>
<keyword evidence="6 11" id="KW-0547">Nucleotide-binding</keyword>
<evidence type="ECO:0000256" key="8">
    <source>
        <dbReference type="ARBA" id="ARBA00022840"/>
    </source>
</evidence>
<evidence type="ECO:0000313" key="12">
    <source>
        <dbReference type="EMBL" id="ADI21382.1"/>
    </source>
</evidence>
<dbReference type="AlphaFoldDB" id="E7C1Q8"/>
<evidence type="ECO:0000256" key="5">
    <source>
        <dbReference type="ARBA" id="ARBA00022679"/>
    </source>
</evidence>
<dbReference type="InterPro" id="IPR000623">
    <property type="entry name" value="Shikimate_kinase/TSH1"/>
</dbReference>
<evidence type="ECO:0000256" key="2">
    <source>
        <dbReference type="ARBA" id="ARBA00006997"/>
    </source>
</evidence>
<dbReference type="Gene3D" id="3.40.50.300">
    <property type="entry name" value="P-loop containing nucleotide triphosphate hydrolases"/>
    <property type="match status" value="1"/>
</dbReference>
<dbReference type="Pfam" id="PF01202">
    <property type="entry name" value="SKI"/>
    <property type="match status" value="1"/>
</dbReference>
<dbReference type="PROSITE" id="PS01128">
    <property type="entry name" value="SHIKIMATE_KINASE"/>
    <property type="match status" value="1"/>
</dbReference>
<dbReference type="GO" id="GO:0005524">
    <property type="term" value="F:ATP binding"/>
    <property type="evidence" value="ECO:0007669"/>
    <property type="project" value="UniProtKB-UniRule"/>
</dbReference>
<dbReference type="GO" id="GO:0008652">
    <property type="term" value="P:amino acid biosynthetic process"/>
    <property type="evidence" value="ECO:0007669"/>
    <property type="project" value="UniProtKB-KW"/>
</dbReference>
<gene>
    <name evidence="11" type="primary">aroK</name>
</gene>
<comment type="cofactor">
    <cofactor evidence="11">
        <name>Mg(2+)</name>
        <dbReference type="ChEBI" id="CHEBI:18420"/>
    </cofactor>
    <text evidence="11">Binds 1 Mg(2+) ion per subunit.</text>
</comment>
<comment type="function">
    <text evidence="11">Catalyzes the specific phosphorylation of the 3-hydroxyl group of shikimic acid using ATP as a cosubstrate.</text>
</comment>
<feature type="binding site" evidence="11">
    <location>
        <position position="14"/>
    </location>
    <ligand>
        <name>Mg(2+)</name>
        <dbReference type="ChEBI" id="CHEBI:18420"/>
    </ligand>
</feature>
<comment type="pathway">
    <text evidence="1 11">Metabolic intermediate biosynthesis; chorismate biosynthesis; chorismate from D-erythrose 4-phosphate and phosphoenolpyruvate: step 5/7.</text>
</comment>
<keyword evidence="11" id="KW-0460">Magnesium</keyword>
<keyword evidence="9 11" id="KW-0057">Aromatic amino acid biosynthesis</keyword>
<dbReference type="GO" id="GO:0004765">
    <property type="term" value="F:shikimate kinase activity"/>
    <property type="evidence" value="ECO:0007669"/>
    <property type="project" value="UniProtKB-UniRule"/>
</dbReference>
<feature type="binding site" evidence="11">
    <location>
        <position position="32"/>
    </location>
    <ligand>
        <name>substrate</name>
    </ligand>
</feature>
<keyword evidence="11" id="KW-0963">Cytoplasm</keyword>